<accession>A0A9X2VZ75</accession>
<evidence type="ECO:0000313" key="2">
    <source>
        <dbReference type="EMBL" id="MCT2558110.1"/>
    </source>
</evidence>
<keyword evidence="3" id="KW-1185">Reference proteome</keyword>
<protein>
    <submittedName>
        <fullName evidence="2">Uncharacterized protein</fullName>
    </submittedName>
</protein>
<comment type="caution">
    <text evidence="2">The sequence shown here is derived from an EMBL/GenBank/DDBJ whole genome shotgun (WGS) entry which is preliminary data.</text>
</comment>
<feature type="region of interest" description="Disordered" evidence="1">
    <location>
        <begin position="46"/>
        <end position="92"/>
    </location>
</feature>
<evidence type="ECO:0000313" key="3">
    <source>
        <dbReference type="Proteomes" id="UP001142648"/>
    </source>
</evidence>
<feature type="region of interest" description="Disordered" evidence="1">
    <location>
        <begin position="133"/>
        <end position="172"/>
    </location>
</feature>
<dbReference type="Proteomes" id="UP001142648">
    <property type="component" value="Unassembled WGS sequence"/>
</dbReference>
<name>A0A9X2VZ75_9SPHN</name>
<dbReference type="AlphaFoldDB" id="A0A9X2VZ75"/>
<evidence type="ECO:0000256" key="1">
    <source>
        <dbReference type="SAM" id="MobiDB-lite"/>
    </source>
</evidence>
<reference evidence="2" key="1">
    <citation type="submission" date="2022-09" db="EMBL/GenBank/DDBJ databases">
        <title>The genome sequence of Tsuneonella sp. YG55.</title>
        <authorList>
            <person name="Liu Y."/>
        </authorList>
    </citation>
    <scope>NUCLEOTIDE SEQUENCE</scope>
    <source>
        <strain evidence="2">YG55</strain>
    </source>
</reference>
<dbReference type="RefSeq" id="WP_259960907.1">
    <property type="nucleotide sequence ID" value="NZ_JAOAMV010000002.1"/>
</dbReference>
<sequence>MARAIRTRQTKANIYRHFAAVTIALTAVTAMFANSEDREALAREIAEDSRPAVDQAPPEFVRRTAAPRGSFGSEEFDGSFGQPMDGAGAAAGDGVIPGVNYAAPQAGMPVGFTVYGVTTAQWDAMNEEQRRRLMADREAANRAAQSGERARQVNALLEASRARSGAPSESLD</sequence>
<dbReference type="EMBL" id="JAOAMV010000002">
    <property type="protein sequence ID" value="MCT2558110.1"/>
    <property type="molecule type" value="Genomic_DNA"/>
</dbReference>
<organism evidence="2 3">
    <name type="scientific">Tsuneonella litorea</name>
    <dbReference type="NCBI Taxonomy" id="2976475"/>
    <lineage>
        <taxon>Bacteria</taxon>
        <taxon>Pseudomonadati</taxon>
        <taxon>Pseudomonadota</taxon>
        <taxon>Alphaproteobacteria</taxon>
        <taxon>Sphingomonadales</taxon>
        <taxon>Erythrobacteraceae</taxon>
        <taxon>Tsuneonella</taxon>
    </lineage>
</organism>
<gene>
    <name evidence="2" type="ORF">N0B51_03860</name>
</gene>
<proteinExistence type="predicted"/>